<protein>
    <submittedName>
        <fullName evidence="1">Uncharacterized protein</fullName>
    </submittedName>
</protein>
<accession>A0A1V0SFU1</accession>
<name>A0A1V0SFU1_9VIRU</name>
<dbReference type="EMBL" id="KY684104">
    <property type="protein sequence ID" value="ARF10585.1"/>
    <property type="molecule type" value="Genomic_DNA"/>
</dbReference>
<proteinExistence type="predicted"/>
<gene>
    <name evidence="1" type="ORF">Hokovirus_2_112</name>
</gene>
<evidence type="ECO:0000313" key="1">
    <source>
        <dbReference type="EMBL" id="ARF10585.1"/>
    </source>
</evidence>
<sequence length="159" mass="19143">MSYVNHKFSQYIDQEFSYNNSVNKPVKKLETQIFLDGNVSLEPRLFEYIKKKKYYRDNNIEELVPLEKQFLITEIDKSIIRDFLKGKKNMYSNKKYLPKYQEMGQKFEFLSEKLKNDKRIPKIDNMKNPYRTKAPEQIDNIPMNQVPNIMGARDFIIKK</sequence>
<organism evidence="1">
    <name type="scientific">Hokovirus HKV1</name>
    <dbReference type="NCBI Taxonomy" id="1977638"/>
    <lineage>
        <taxon>Viruses</taxon>
        <taxon>Varidnaviria</taxon>
        <taxon>Bamfordvirae</taxon>
        <taxon>Nucleocytoviricota</taxon>
        <taxon>Megaviricetes</taxon>
        <taxon>Imitervirales</taxon>
        <taxon>Mimiviridae</taxon>
        <taxon>Klosneuvirinae</taxon>
        <taxon>Hokovirus</taxon>
    </lineage>
</organism>
<reference evidence="1" key="1">
    <citation type="journal article" date="2017" name="Science">
        <title>Giant viruses with an expanded complement of translation system components.</title>
        <authorList>
            <person name="Schulz F."/>
            <person name="Yutin N."/>
            <person name="Ivanova N.N."/>
            <person name="Ortega D.R."/>
            <person name="Lee T.K."/>
            <person name="Vierheilig J."/>
            <person name="Daims H."/>
            <person name="Horn M."/>
            <person name="Wagner M."/>
            <person name="Jensen G.J."/>
            <person name="Kyrpides N.C."/>
            <person name="Koonin E.V."/>
            <person name="Woyke T."/>
        </authorList>
    </citation>
    <scope>NUCLEOTIDE SEQUENCE</scope>
    <source>
        <strain evidence="1">HKV1</strain>
    </source>
</reference>